<dbReference type="InterPro" id="IPR009057">
    <property type="entry name" value="Homeodomain-like_sf"/>
</dbReference>
<dbReference type="PANTHER" id="PTHR43479:SF11">
    <property type="entry name" value="ACREF_ENVCD OPERON REPRESSOR-RELATED"/>
    <property type="match status" value="1"/>
</dbReference>
<dbReference type="GO" id="GO:0003677">
    <property type="term" value="F:DNA binding"/>
    <property type="evidence" value="ECO:0007669"/>
    <property type="project" value="UniProtKB-UniRule"/>
</dbReference>
<dbReference type="InterPro" id="IPR001647">
    <property type="entry name" value="HTH_TetR"/>
</dbReference>
<dbReference type="Proteomes" id="UP000051697">
    <property type="component" value="Unassembled WGS sequence"/>
</dbReference>
<dbReference type="Gene3D" id="1.10.357.10">
    <property type="entry name" value="Tetracycline Repressor, domain 2"/>
    <property type="match status" value="1"/>
</dbReference>
<proteinExistence type="predicted"/>
<evidence type="ECO:0000256" key="2">
    <source>
        <dbReference type="PROSITE-ProRule" id="PRU00335"/>
    </source>
</evidence>
<dbReference type="Pfam" id="PF14278">
    <property type="entry name" value="TetR_C_8"/>
    <property type="match status" value="1"/>
</dbReference>
<dbReference type="AlphaFoldDB" id="A0A0R1RFT5"/>
<dbReference type="PANTHER" id="PTHR43479">
    <property type="entry name" value="ACREF/ENVCD OPERON REPRESSOR-RELATED"/>
    <property type="match status" value="1"/>
</dbReference>
<protein>
    <recommendedName>
        <fullName evidence="3">HTH tetR-type domain-containing protein</fullName>
    </recommendedName>
</protein>
<dbReference type="PROSITE" id="PS50977">
    <property type="entry name" value="HTH_TETR_2"/>
    <property type="match status" value="1"/>
</dbReference>
<accession>A0A0R1RFT5</accession>
<dbReference type="EMBL" id="AZFE01000031">
    <property type="protein sequence ID" value="KRL55654.1"/>
    <property type="molecule type" value="Genomic_DNA"/>
</dbReference>
<dbReference type="SUPFAM" id="SSF46689">
    <property type="entry name" value="Homeodomain-like"/>
    <property type="match status" value="1"/>
</dbReference>
<dbReference type="STRING" id="1423778.FC70_GL001257"/>
<reference evidence="4 5" key="1">
    <citation type="journal article" date="2015" name="Genome Announc.">
        <title>Expanding the biotechnology potential of lactobacilli through comparative genomics of 213 strains and associated genera.</title>
        <authorList>
            <person name="Sun Z."/>
            <person name="Harris H.M."/>
            <person name="McCann A."/>
            <person name="Guo C."/>
            <person name="Argimon S."/>
            <person name="Zhang W."/>
            <person name="Yang X."/>
            <person name="Jeffery I.B."/>
            <person name="Cooney J.C."/>
            <person name="Kagawa T.F."/>
            <person name="Liu W."/>
            <person name="Song Y."/>
            <person name="Salvetti E."/>
            <person name="Wrobel A."/>
            <person name="Rasinkangas P."/>
            <person name="Parkhill J."/>
            <person name="Rea M.C."/>
            <person name="O'Sullivan O."/>
            <person name="Ritari J."/>
            <person name="Douillard F.P."/>
            <person name="Paul Ross R."/>
            <person name="Yang R."/>
            <person name="Briner A.E."/>
            <person name="Felis G.E."/>
            <person name="de Vos W.M."/>
            <person name="Barrangou R."/>
            <person name="Klaenhammer T.R."/>
            <person name="Caufield P.W."/>
            <person name="Cui Y."/>
            <person name="Zhang H."/>
            <person name="O'Toole P.W."/>
        </authorList>
    </citation>
    <scope>NUCLEOTIDE SEQUENCE [LARGE SCALE GENOMIC DNA]</scope>
    <source>
        <strain evidence="4 5">DSM 15707</strain>
    </source>
</reference>
<sequence length="206" mass="24255">MINNEFRLGKIMQKRQMYADTQNKIIETTLILMKSKPISTIKVTEIVRMAKINRTTFYLHFQDVPALIEYIENTLIDELIECFKSVPNNWIQIYSQEQEERFYLKFAQIIETNFSMYQRLMGSNGDAKFILLVRQRLSDYIAPTIITTNDDLNISSDILHELILSGLLDVLQYWIQKDPSLTPQKIARLLLVSRHVSPNQRVKRKQ</sequence>
<evidence type="ECO:0000313" key="4">
    <source>
        <dbReference type="EMBL" id="KRL55654.1"/>
    </source>
</evidence>
<dbReference type="InterPro" id="IPR039532">
    <property type="entry name" value="TetR_C_Firmicutes"/>
</dbReference>
<comment type="caution">
    <text evidence="4">The sequence shown here is derived from an EMBL/GenBank/DDBJ whole genome shotgun (WGS) entry which is preliminary data.</text>
</comment>
<dbReference type="KEGG" id="lol:LACOL_0049"/>
<evidence type="ECO:0000256" key="1">
    <source>
        <dbReference type="ARBA" id="ARBA00023125"/>
    </source>
</evidence>
<organism evidence="4 5">
    <name type="scientific">Paucilactobacillus oligofermentans DSM 15707 = LMG 22743</name>
    <dbReference type="NCBI Taxonomy" id="1423778"/>
    <lineage>
        <taxon>Bacteria</taxon>
        <taxon>Bacillati</taxon>
        <taxon>Bacillota</taxon>
        <taxon>Bacilli</taxon>
        <taxon>Lactobacillales</taxon>
        <taxon>Lactobacillaceae</taxon>
        <taxon>Paucilactobacillus</taxon>
    </lineage>
</organism>
<evidence type="ECO:0000313" key="5">
    <source>
        <dbReference type="Proteomes" id="UP000051697"/>
    </source>
</evidence>
<keyword evidence="1 2" id="KW-0238">DNA-binding</keyword>
<dbReference type="PATRIC" id="fig|1423778.4.peg.1291"/>
<evidence type="ECO:0000259" key="3">
    <source>
        <dbReference type="PROSITE" id="PS50977"/>
    </source>
</evidence>
<name>A0A0R1RFT5_9LACO</name>
<keyword evidence="5" id="KW-1185">Reference proteome</keyword>
<feature type="domain" description="HTH tetR-type" evidence="3">
    <location>
        <begin position="19"/>
        <end position="79"/>
    </location>
</feature>
<dbReference type="InterPro" id="IPR050624">
    <property type="entry name" value="HTH-type_Tx_Regulator"/>
</dbReference>
<gene>
    <name evidence="4" type="ORF">FC70_GL001257</name>
</gene>
<feature type="DNA-binding region" description="H-T-H motif" evidence="2">
    <location>
        <begin position="42"/>
        <end position="61"/>
    </location>
</feature>